<protein>
    <submittedName>
        <fullName evidence="2">Uncharacterized protein</fullName>
    </submittedName>
</protein>
<proteinExistence type="predicted"/>
<dbReference type="Proteomes" id="UP001622690">
    <property type="component" value="Chromosome"/>
</dbReference>
<dbReference type="GeneID" id="95477761"/>
<keyword evidence="3" id="KW-1185">Reference proteome</keyword>
<evidence type="ECO:0000256" key="1">
    <source>
        <dbReference type="SAM" id="Phobius"/>
    </source>
</evidence>
<dbReference type="RefSeq" id="WP_108708982.1">
    <property type="nucleotide sequence ID" value="NZ_CP029043.1"/>
</dbReference>
<name>A0ABZ1IZ68_9ACTN</name>
<feature type="transmembrane region" description="Helical" evidence="1">
    <location>
        <begin position="53"/>
        <end position="71"/>
    </location>
</feature>
<keyword evidence="1" id="KW-0472">Membrane</keyword>
<gene>
    <name evidence="2" type="ORF">OHU27_25235</name>
</gene>
<feature type="transmembrane region" description="Helical" evidence="1">
    <location>
        <begin position="27"/>
        <end position="46"/>
    </location>
</feature>
<accession>A0ABZ1IZ68</accession>
<sequence>MAIGALVAVACLFAIIGRLNGGTEAGAWTVAYAIGLASATPGVELARRGRTRWALMATVMGAVGATLGNALP</sequence>
<evidence type="ECO:0000313" key="3">
    <source>
        <dbReference type="Proteomes" id="UP001622690"/>
    </source>
</evidence>
<evidence type="ECO:0000313" key="2">
    <source>
        <dbReference type="EMBL" id="WTO85556.1"/>
    </source>
</evidence>
<keyword evidence="1" id="KW-1133">Transmembrane helix</keyword>
<keyword evidence="1" id="KW-0812">Transmembrane</keyword>
<organism evidence="2 3">
    <name type="scientific">Streptomyces nigra</name>
    <dbReference type="NCBI Taxonomy" id="1827580"/>
    <lineage>
        <taxon>Bacteria</taxon>
        <taxon>Bacillati</taxon>
        <taxon>Actinomycetota</taxon>
        <taxon>Actinomycetes</taxon>
        <taxon>Kitasatosporales</taxon>
        <taxon>Streptomycetaceae</taxon>
        <taxon>Streptomyces</taxon>
    </lineage>
</organism>
<dbReference type="EMBL" id="CP108125">
    <property type="protein sequence ID" value="WTO85556.1"/>
    <property type="molecule type" value="Genomic_DNA"/>
</dbReference>
<reference evidence="2 3" key="1">
    <citation type="submission" date="2022-10" db="EMBL/GenBank/DDBJ databases">
        <title>The complete genomes of actinobacterial strains from the NBC collection.</title>
        <authorList>
            <person name="Joergensen T.S."/>
            <person name="Alvarez Arevalo M."/>
            <person name="Sterndorff E.B."/>
            <person name="Faurdal D."/>
            <person name="Vuksanovic O."/>
            <person name="Mourched A.-S."/>
            <person name="Charusanti P."/>
            <person name="Shaw S."/>
            <person name="Blin K."/>
            <person name="Weber T."/>
        </authorList>
    </citation>
    <scope>NUCLEOTIDE SEQUENCE [LARGE SCALE GENOMIC DNA]</scope>
    <source>
        <strain evidence="2 3">NBC_00206</strain>
    </source>
</reference>